<reference evidence="2 3" key="1">
    <citation type="submission" date="2024-03" db="EMBL/GenBank/DDBJ databases">
        <title>Complete genome sequence of the green alga Chloropicon roscoffensis RCC1871.</title>
        <authorList>
            <person name="Lemieux C."/>
            <person name="Pombert J.-F."/>
            <person name="Otis C."/>
            <person name="Turmel M."/>
        </authorList>
    </citation>
    <scope>NUCLEOTIDE SEQUENCE [LARGE SCALE GENOMIC DNA]</scope>
    <source>
        <strain evidence="2 3">RCC1871</strain>
    </source>
</reference>
<sequence>MKLEDPQGSGHFRALAPDFALFASRGFDGIRLPRGFLAVAMAAQKCATVTVFGFSHAGPEALRKAGVPGSYHDDSPSRVFEPSDALDPGPGPGVDREEITAALVAEMSRVTGGKVAISEPCQTFAEQLAGRLGSSTMKVAEGGACAPKFPFPVPRRGYCWPHGFTRRELGGHAQANDFAECGEGEECEGGEASAPCGRRKDQRTVL</sequence>
<evidence type="ECO:0000313" key="3">
    <source>
        <dbReference type="Proteomes" id="UP001472866"/>
    </source>
</evidence>
<gene>
    <name evidence="2" type="ORF">HKI87_18g87800</name>
</gene>
<proteinExistence type="predicted"/>
<evidence type="ECO:0000313" key="2">
    <source>
        <dbReference type="EMBL" id="WZN67208.1"/>
    </source>
</evidence>
<feature type="region of interest" description="Disordered" evidence="1">
    <location>
        <begin position="183"/>
        <end position="206"/>
    </location>
</feature>
<protein>
    <submittedName>
        <fullName evidence="2">Uncharacterized protein</fullName>
    </submittedName>
</protein>
<dbReference type="AlphaFoldDB" id="A0AAX4PLK7"/>
<keyword evidence="3" id="KW-1185">Reference proteome</keyword>
<evidence type="ECO:0000256" key="1">
    <source>
        <dbReference type="SAM" id="MobiDB-lite"/>
    </source>
</evidence>
<feature type="region of interest" description="Disordered" evidence="1">
    <location>
        <begin position="66"/>
        <end position="93"/>
    </location>
</feature>
<dbReference type="Proteomes" id="UP001472866">
    <property type="component" value="Chromosome 18"/>
</dbReference>
<organism evidence="2 3">
    <name type="scientific">Chloropicon roscoffensis</name>
    <dbReference type="NCBI Taxonomy" id="1461544"/>
    <lineage>
        <taxon>Eukaryota</taxon>
        <taxon>Viridiplantae</taxon>
        <taxon>Chlorophyta</taxon>
        <taxon>Chloropicophyceae</taxon>
        <taxon>Chloropicales</taxon>
        <taxon>Chloropicaceae</taxon>
        <taxon>Chloropicon</taxon>
    </lineage>
</organism>
<accession>A0AAX4PLK7</accession>
<name>A0AAX4PLK7_9CHLO</name>
<dbReference type="EMBL" id="CP151518">
    <property type="protein sequence ID" value="WZN67208.1"/>
    <property type="molecule type" value="Genomic_DNA"/>
</dbReference>